<keyword evidence="1 4" id="KW-0479">Metal-binding</keyword>
<dbReference type="SUPFAM" id="SSF90229">
    <property type="entry name" value="CCCH zinc finger"/>
    <property type="match status" value="1"/>
</dbReference>
<feature type="compositionally biased region" description="Polar residues" evidence="5">
    <location>
        <begin position="270"/>
        <end position="279"/>
    </location>
</feature>
<feature type="compositionally biased region" description="Basic and acidic residues" evidence="5">
    <location>
        <begin position="144"/>
        <end position="153"/>
    </location>
</feature>
<accession>V9IDZ4</accession>
<dbReference type="GO" id="GO:0008270">
    <property type="term" value="F:zinc ion binding"/>
    <property type="evidence" value="ECO:0007669"/>
    <property type="project" value="UniProtKB-KW"/>
</dbReference>
<feature type="compositionally biased region" description="Basic residues" evidence="5">
    <location>
        <begin position="194"/>
        <end position="206"/>
    </location>
</feature>
<feature type="compositionally biased region" description="Low complexity" evidence="5">
    <location>
        <begin position="280"/>
        <end position="298"/>
    </location>
</feature>
<dbReference type="PROSITE" id="PS50103">
    <property type="entry name" value="ZF_C3H1"/>
    <property type="match status" value="1"/>
</dbReference>
<gene>
    <name evidence="7" type="ORF">ACCB01132.2</name>
</gene>
<feature type="compositionally biased region" description="Basic and acidic residues" evidence="5">
    <location>
        <begin position="241"/>
        <end position="251"/>
    </location>
</feature>
<evidence type="ECO:0000256" key="3">
    <source>
        <dbReference type="ARBA" id="ARBA00022833"/>
    </source>
</evidence>
<organism evidence="7">
    <name type="scientific">Apis cerana</name>
    <name type="common">Indian honeybee</name>
    <dbReference type="NCBI Taxonomy" id="7461"/>
    <lineage>
        <taxon>Eukaryota</taxon>
        <taxon>Metazoa</taxon>
        <taxon>Ecdysozoa</taxon>
        <taxon>Arthropoda</taxon>
        <taxon>Hexapoda</taxon>
        <taxon>Insecta</taxon>
        <taxon>Pterygota</taxon>
        <taxon>Neoptera</taxon>
        <taxon>Endopterygota</taxon>
        <taxon>Hymenoptera</taxon>
        <taxon>Apocrita</taxon>
        <taxon>Aculeata</taxon>
        <taxon>Apoidea</taxon>
        <taxon>Anthophila</taxon>
        <taxon>Apidae</taxon>
        <taxon>Apis</taxon>
    </lineage>
</organism>
<evidence type="ECO:0000256" key="2">
    <source>
        <dbReference type="ARBA" id="ARBA00022771"/>
    </source>
</evidence>
<evidence type="ECO:0000256" key="4">
    <source>
        <dbReference type="PROSITE-ProRule" id="PRU00723"/>
    </source>
</evidence>
<dbReference type="InterPro" id="IPR036855">
    <property type="entry name" value="Znf_CCCH_sf"/>
</dbReference>
<feature type="compositionally biased region" description="Basic residues" evidence="5">
    <location>
        <begin position="217"/>
        <end position="227"/>
    </location>
</feature>
<sequence>MSKSNIRKITVDPTKCNTDSRRPSVFERLGTKPAVTAGQNSSDYCRNWALNGSCSYGKNCKYANTHTLISPSKRAKKDNAIASTTGLIEDPFKRLTSKIVKKASHSPDLNLEEWNQTDLEYEDEKVLERRRQLLQRELELQMKKDKEVHGKDKIRQKKKAMTSSSSSRTSSTSSSSSSSSSEDSSSSSTSDSRKKIKKIKSKRHHSGSTDYDEDKERRRKLKLKRLGTKNEKPSVKKKRKFESNSTKKEISVRTAKKYSSSSASKKHSSTPRTRSPAIQVSTTVTSTTTSVLGSSISVPHHGTSNKIRERNRSESPKIVKGRDMEKEDKHYKKIRDIDELSKDNVKNKPFDKIKEQDKEKSTCNR</sequence>
<evidence type="ECO:0000256" key="5">
    <source>
        <dbReference type="SAM" id="MobiDB-lite"/>
    </source>
</evidence>
<keyword evidence="2 4" id="KW-0863">Zinc-finger</keyword>
<dbReference type="InterPro" id="IPR000571">
    <property type="entry name" value="Znf_CCCH"/>
</dbReference>
<evidence type="ECO:0000259" key="6">
    <source>
        <dbReference type="PROSITE" id="PS50103"/>
    </source>
</evidence>
<keyword evidence="3 4" id="KW-0862">Zinc</keyword>
<protein>
    <recommendedName>
        <fullName evidence="6">C3H1-type domain-containing protein</fullName>
    </recommendedName>
</protein>
<evidence type="ECO:0000256" key="1">
    <source>
        <dbReference type="ARBA" id="ARBA00022723"/>
    </source>
</evidence>
<feature type="domain" description="C3H1-type" evidence="6">
    <location>
        <begin position="39"/>
        <end position="69"/>
    </location>
</feature>
<name>V9IDZ4_APICE</name>
<feature type="zinc finger region" description="C3H1-type" evidence="4">
    <location>
        <begin position="39"/>
        <end position="69"/>
    </location>
</feature>
<feature type="region of interest" description="Disordered" evidence="5">
    <location>
        <begin position="144"/>
        <end position="330"/>
    </location>
</feature>
<reference evidence="7" key="1">
    <citation type="submission" date="2011-11" db="EMBL/GenBank/DDBJ databases">
        <title>Decoding the brain transcriptome of the Eastern honeybee (Apis cerana) based on pyrosequencing.</title>
        <authorList>
            <person name="Sun L."/>
            <person name="Zheng H."/>
            <person name="Wang Y."/>
            <person name="Xie X."/>
            <person name="Zhu Y."/>
            <person name="Gu W."/>
            <person name="Wang S."/>
        </authorList>
    </citation>
    <scope>NUCLEOTIDE SEQUENCE</scope>
    <source>
        <tissue evidence="7">Brain</tissue>
    </source>
</reference>
<evidence type="ECO:0000313" key="7">
    <source>
        <dbReference type="EMBL" id="AEY58534.1"/>
    </source>
</evidence>
<dbReference type="Pfam" id="PF00642">
    <property type="entry name" value="zf-CCCH"/>
    <property type="match status" value="1"/>
</dbReference>
<proteinExistence type="evidence at transcript level"/>
<feature type="compositionally biased region" description="Basic and acidic residues" evidence="5">
    <location>
        <begin position="306"/>
        <end position="330"/>
    </location>
</feature>
<dbReference type="EMBL" id="JR039104">
    <property type="protein sequence ID" value="AEY58534.1"/>
    <property type="molecule type" value="mRNA"/>
</dbReference>
<dbReference type="GO" id="GO:0036396">
    <property type="term" value="C:RNA N6-methyladenosine methyltransferase complex"/>
    <property type="evidence" value="ECO:0007669"/>
    <property type="project" value="InterPro"/>
</dbReference>
<dbReference type="AlphaFoldDB" id="V9IDZ4"/>
<dbReference type="GO" id="GO:0016556">
    <property type="term" value="P:mRNA modification"/>
    <property type="evidence" value="ECO:0007669"/>
    <property type="project" value="InterPro"/>
</dbReference>
<dbReference type="InterPro" id="IPR040427">
    <property type="entry name" value="Flacc"/>
</dbReference>
<dbReference type="PANTHER" id="PTHR38563:SF1">
    <property type="entry name" value="FL(2)D-ASSOCIATED COMPLEX COMPONENT"/>
    <property type="match status" value="1"/>
</dbReference>
<dbReference type="PANTHER" id="PTHR38563">
    <property type="entry name" value="FL(2)D-ASSOCIATED COMPLEX COMPONENT"/>
    <property type="match status" value="1"/>
</dbReference>
<feature type="compositionally biased region" description="Low complexity" evidence="5">
    <location>
        <begin position="162"/>
        <end position="190"/>
    </location>
</feature>